<name>A0A9X2KGG7_9MICC</name>
<comment type="caution">
    <text evidence="6">The sequence shown here is derived from an EMBL/GenBank/DDBJ whole genome shotgun (WGS) entry which is preliminary data.</text>
</comment>
<keyword evidence="7" id="KW-1185">Reference proteome</keyword>
<dbReference type="GO" id="GO:0043190">
    <property type="term" value="C:ATP-binding cassette (ABC) transporter complex"/>
    <property type="evidence" value="ECO:0007669"/>
    <property type="project" value="InterPro"/>
</dbReference>
<feature type="transmembrane region" description="Helical" evidence="5">
    <location>
        <begin position="21"/>
        <end position="41"/>
    </location>
</feature>
<protein>
    <submittedName>
        <fullName evidence="6">ABC transporter permease</fullName>
    </submittedName>
</protein>
<reference evidence="6" key="1">
    <citation type="submission" date="2022-06" db="EMBL/GenBank/DDBJ databases">
        <title>Rothia sp. isolated from sandalwood seedling.</title>
        <authorList>
            <person name="Tuikhar N."/>
            <person name="Kirdat K."/>
            <person name="Thorat V."/>
            <person name="Swetha P."/>
            <person name="Padma S."/>
            <person name="Sundararaj R."/>
            <person name="Yadav A."/>
        </authorList>
    </citation>
    <scope>NUCLEOTIDE SEQUENCE</scope>
    <source>
        <strain evidence="6">AR01</strain>
    </source>
</reference>
<sequence>MNLAVFTLIDLRRIFVDWAGLFFTTGLPVLFYLLFGAMQTYADAPFGEGNVAAYIMVGMAVYGGVTSACSTVGSTAVEQTTGWGRQLALTPLGSVPMLVSKTVVILVRAAFPVAAVNIAGIFTSAEMPAATWVTCAVVSVLAALPFGFYGMIFGILFRSESAVSIASTSVVILAFLGNSFSPLPEFLMGLARFSPMYGATSLARYPLSEGQQAVSDVGVLVTDPLWYAVANVIAWTIVFAAICALLARKKQKGRR</sequence>
<evidence type="ECO:0000256" key="4">
    <source>
        <dbReference type="ARBA" id="ARBA00023136"/>
    </source>
</evidence>
<evidence type="ECO:0000256" key="5">
    <source>
        <dbReference type="SAM" id="Phobius"/>
    </source>
</evidence>
<comment type="subcellular location">
    <subcellularLocation>
        <location evidence="1">Membrane</location>
        <topology evidence="1">Multi-pass membrane protein</topology>
    </subcellularLocation>
</comment>
<feature type="transmembrane region" description="Helical" evidence="5">
    <location>
        <begin position="53"/>
        <end position="77"/>
    </location>
</feature>
<dbReference type="GO" id="GO:0140359">
    <property type="term" value="F:ABC-type transporter activity"/>
    <property type="evidence" value="ECO:0007669"/>
    <property type="project" value="InterPro"/>
</dbReference>
<feature type="transmembrane region" description="Helical" evidence="5">
    <location>
        <begin position="129"/>
        <end position="149"/>
    </location>
</feature>
<feature type="transmembrane region" description="Helical" evidence="5">
    <location>
        <begin position="225"/>
        <end position="247"/>
    </location>
</feature>
<dbReference type="EMBL" id="JANAFB010000003">
    <property type="protein sequence ID" value="MCP3424837.1"/>
    <property type="molecule type" value="Genomic_DNA"/>
</dbReference>
<feature type="transmembrane region" description="Helical" evidence="5">
    <location>
        <begin position="161"/>
        <end position="180"/>
    </location>
</feature>
<dbReference type="AlphaFoldDB" id="A0A9X2KGG7"/>
<evidence type="ECO:0000313" key="7">
    <source>
        <dbReference type="Proteomes" id="UP001139502"/>
    </source>
</evidence>
<keyword evidence="4 5" id="KW-0472">Membrane</keyword>
<feature type="transmembrane region" description="Helical" evidence="5">
    <location>
        <begin position="98"/>
        <end position="123"/>
    </location>
</feature>
<dbReference type="InterPro" id="IPR051328">
    <property type="entry name" value="T7SS_ABC-Transporter"/>
</dbReference>
<evidence type="ECO:0000256" key="1">
    <source>
        <dbReference type="ARBA" id="ARBA00004141"/>
    </source>
</evidence>
<dbReference type="PANTHER" id="PTHR43077">
    <property type="entry name" value="TRANSPORT PERMEASE YVFS-RELATED"/>
    <property type="match status" value="1"/>
</dbReference>
<keyword evidence="3 5" id="KW-1133">Transmembrane helix</keyword>
<dbReference type="RefSeq" id="WP_254164763.1">
    <property type="nucleotide sequence ID" value="NZ_JANAFB010000003.1"/>
</dbReference>
<dbReference type="Proteomes" id="UP001139502">
    <property type="component" value="Unassembled WGS sequence"/>
</dbReference>
<dbReference type="PIRSF" id="PIRSF006648">
    <property type="entry name" value="DrrB"/>
    <property type="match status" value="1"/>
</dbReference>
<organism evidence="6 7">
    <name type="scientific">Rothia santali</name>
    <dbReference type="NCBI Taxonomy" id="2949643"/>
    <lineage>
        <taxon>Bacteria</taxon>
        <taxon>Bacillati</taxon>
        <taxon>Actinomycetota</taxon>
        <taxon>Actinomycetes</taxon>
        <taxon>Micrococcales</taxon>
        <taxon>Micrococcaceae</taxon>
        <taxon>Rothia</taxon>
    </lineage>
</organism>
<dbReference type="PANTHER" id="PTHR43077:SF11">
    <property type="entry name" value="TRANSPORT PERMEASE YVFS-RELATED"/>
    <property type="match status" value="1"/>
</dbReference>
<gene>
    <name evidence="6" type="ORF">NBM05_02010</name>
</gene>
<proteinExistence type="predicted"/>
<dbReference type="InterPro" id="IPR000412">
    <property type="entry name" value="ABC_2_transport"/>
</dbReference>
<accession>A0A9X2KGG7</accession>
<evidence type="ECO:0000313" key="6">
    <source>
        <dbReference type="EMBL" id="MCP3424837.1"/>
    </source>
</evidence>
<evidence type="ECO:0000256" key="3">
    <source>
        <dbReference type="ARBA" id="ARBA00022989"/>
    </source>
</evidence>
<keyword evidence="2 5" id="KW-0812">Transmembrane</keyword>
<evidence type="ECO:0000256" key="2">
    <source>
        <dbReference type="ARBA" id="ARBA00022692"/>
    </source>
</evidence>